<dbReference type="EMBL" id="LR796696">
    <property type="protein sequence ID" value="CAB4160353.1"/>
    <property type="molecule type" value="Genomic_DNA"/>
</dbReference>
<organism evidence="1">
    <name type="scientific">uncultured Caudovirales phage</name>
    <dbReference type="NCBI Taxonomy" id="2100421"/>
    <lineage>
        <taxon>Viruses</taxon>
        <taxon>Duplodnaviria</taxon>
        <taxon>Heunggongvirae</taxon>
        <taxon>Uroviricota</taxon>
        <taxon>Caudoviricetes</taxon>
        <taxon>Peduoviridae</taxon>
        <taxon>Maltschvirus</taxon>
        <taxon>Maltschvirus maltsch</taxon>
    </lineage>
</organism>
<gene>
    <name evidence="1" type="ORF">UFOVP724_159</name>
</gene>
<protein>
    <submittedName>
        <fullName evidence="1">Uncharacterized protein</fullName>
    </submittedName>
</protein>
<name>A0A6J5NND4_9CAUD</name>
<sequence length="188" mass="21647">MRQASPKNTKSVADRNKEFLSRQIYANNKVEPFLVDVLVLEVLEKGDASEWIPNYKCEKGIEFVLAFSVLHKFYHPYVLETQSIDFLRSTYGSNGNILGREFQILVKGKSEEDLSKGKLVLASPKDNQNNKKDMQLEIPFSFGSLKQIFGSIEDRLAWQMQETSDDIGYVWQQIKSFDVKDIGNEKNR</sequence>
<reference evidence="1" key="1">
    <citation type="submission" date="2020-04" db="EMBL/GenBank/DDBJ databases">
        <authorList>
            <person name="Chiriac C."/>
            <person name="Salcher M."/>
            <person name="Ghai R."/>
            <person name="Kavagutti S V."/>
        </authorList>
    </citation>
    <scope>NUCLEOTIDE SEQUENCE</scope>
</reference>
<proteinExistence type="predicted"/>
<evidence type="ECO:0000313" key="1">
    <source>
        <dbReference type="EMBL" id="CAB4160353.1"/>
    </source>
</evidence>
<accession>A0A6J5NND4</accession>